<evidence type="ECO:0000313" key="3">
    <source>
        <dbReference type="Proteomes" id="UP000299102"/>
    </source>
</evidence>
<evidence type="ECO:0000256" key="1">
    <source>
        <dbReference type="SAM" id="MobiDB-lite"/>
    </source>
</evidence>
<name>A0A4C1TDR6_EUMVA</name>
<dbReference type="Proteomes" id="UP000299102">
    <property type="component" value="Unassembled WGS sequence"/>
</dbReference>
<sequence length="112" mass="12752">MEAKNYTTEEIRKLAPKYRGKPENFDPSKVGKPKTEKPKKKMAQTLSPPRQIDATEKPTPQKNYPLREDSVFVIDTSCRELDVSDEFTSSFARQPDLVEEVHSAIGPDDIDE</sequence>
<keyword evidence="3" id="KW-1185">Reference proteome</keyword>
<comment type="caution">
    <text evidence="2">The sequence shown here is derived from an EMBL/GenBank/DDBJ whole genome shotgun (WGS) entry which is preliminary data.</text>
</comment>
<gene>
    <name evidence="2" type="ORF">EVAR_10319_1</name>
</gene>
<organism evidence="2 3">
    <name type="scientific">Eumeta variegata</name>
    <name type="common">Bagworm moth</name>
    <name type="synonym">Eumeta japonica</name>
    <dbReference type="NCBI Taxonomy" id="151549"/>
    <lineage>
        <taxon>Eukaryota</taxon>
        <taxon>Metazoa</taxon>
        <taxon>Ecdysozoa</taxon>
        <taxon>Arthropoda</taxon>
        <taxon>Hexapoda</taxon>
        <taxon>Insecta</taxon>
        <taxon>Pterygota</taxon>
        <taxon>Neoptera</taxon>
        <taxon>Endopterygota</taxon>
        <taxon>Lepidoptera</taxon>
        <taxon>Glossata</taxon>
        <taxon>Ditrysia</taxon>
        <taxon>Tineoidea</taxon>
        <taxon>Psychidae</taxon>
        <taxon>Oiketicinae</taxon>
        <taxon>Eumeta</taxon>
    </lineage>
</organism>
<evidence type="ECO:0000313" key="2">
    <source>
        <dbReference type="EMBL" id="GBP12673.1"/>
    </source>
</evidence>
<feature type="compositionally biased region" description="Basic and acidic residues" evidence="1">
    <location>
        <begin position="1"/>
        <end position="13"/>
    </location>
</feature>
<reference evidence="2 3" key="1">
    <citation type="journal article" date="2019" name="Commun. Biol.">
        <title>The bagworm genome reveals a unique fibroin gene that provides high tensile strength.</title>
        <authorList>
            <person name="Kono N."/>
            <person name="Nakamura H."/>
            <person name="Ohtoshi R."/>
            <person name="Tomita M."/>
            <person name="Numata K."/>
            <person name="Arakawa K."/>
        </authorList>
    </citation>
    <scope>NUCLEOTIDE SEQUENCE [LARGE SCALE GENOMIC DNA]</scope>
</reference>
<dbReference type="AlphaFoldDB" id="A0A4C1TDR6"/>
<dbReference type="EMBL" id="BGZK01000052">
    <property type="protein sequence ID" value="GBP12673.1"/>
    <property type="molecule type" value="Genomic_DNA"/>
</dbReference>
<dbReference type="OrthoDB" id="7474066at2759"/>
<accession>A0A4C1TDR6</accession>
<proteinExistence type="predicted"/>
<feature type="region of interest" description="Disordered" evidence="1">
    <location>
        <begin position="1"/>
        <end position="67"/>
    </location>
</feature>
<protein>
    <submittedName>
        <fullName evidence="2">Uncharacterized protein</fullName>
    </submittedName>
</protein>